<keyword evidence="7" id="KW-0408">Iron</keyword>
<dbReference type="GO" id="GO:0019556">
    <property type="term" value="P:L-histidine catabolic process to glutamate and formamide"/>
    <property type="evidence" value="ECO:0007669"/>
    <property type="project" value="UniProtKB-UniRule"/>
</dbReference>
<dbReference type="Gene3D" id="3.20.20.140">
    <property type="entry name" value="Metal-dependent hydrolases"/>
    <property type="match status" value="1"/>
</dbReference>
<dbReference type="GO" id="GO:0050480">
    <property type="term" value="F:imidazolonepropionase activity"/>
    <property type="evidence" value="ECO:0007669"/>
    <property type="project" value="UniProtKB-UniRule"/>
</dbReference>
<keyword evidence="6" id="KW-0862">Zinc</keyword>
<evidence type="ECO:0000313" key="10">
    <source>
        <dbReference type="EMBL" id="SIM86387.1"/>
    </source>
</evidence>
<accession>A0A1N5WPL1</accession>
<dbReference type="SUPFAM" id="SSF51338">
    <property type="entry name" value="Composite domain of metallo-dependent hydrolases"/>
    <property type="match status" value="1"/>
</dbReference>
<dbReference type="SUPFAM" id="SSF51556">
    <property type="entry name" value="Metallo-dependent hydrolases"/>
    <property type="match status" value="1"/>
</dbReference>
<dbReference type="AlphaFoldDB" id="A0A1N5WPL1"/>
<dbReference type="Proteomes" id="UP000195607">
    <property type="component" value="Chromosome I"/>
</dbReference>
<dbReference type="InterPro" id="IPR005920">
    <property type="entry name" value="HutI"/>
</dbReference>
<dbReference type="GeneID" id="41589136"/>
<dbReference type="InterPro" id="IPR011059">
    <property type="entry name" value="Metal-dep_hydrolase_composite"/>
</dbReference>
<dbReference type="EC" id="3.5.2.7" evidence="2 8"/>
<dbReference type="PANTHER" id="PTHR42752:SF1">
    <property type="entry name" value="IMIDAZOLONEPROPIONASE-RELATED"/>
    <property type="match status" value="1"/>
</dbReference>
<feature type="domain" description="Amidohydrolase-related" evidence="9">
    <location>
        <begin position="69"/>
        <end position="403"/>
    </location>
</feature>
<dbReference type="Pfam" id="PF01979">
    <property type="entry name" value="Amidohydro_1"/>
    <property type="match status" value="1"/>
</dbReference>
<organism evidence="10 11">
    <name type="scientific">Cuniculiplasma divulgatum</name>
    <dbReference type="NCBI Taxonomy" id="1673428"/>
    <lineage>
        <taxon>Archaea</taxon>
        <taxon>Methanobacteriati</taxon>
        <taxon>Thermoplasmatota</taxon>
        <taxon>Thermoplasmata</taxon>
        <taxon>Thermoplasmatales</taxon>
        <taxon>Cuniculiplasmataceae</taxon>
        <taxon>Cuniculiplasma</taxon>
    </lineage>
</organism>
<dbReference type="PANTHER" id="PTHR42752">
    <property type="entry name" value="IMIDAZOLONEPROPIONASE"/>
    <property type="match status" value="1"/>
</dbReference>
<evidence type="ECO:0000256" key="4">
    <source>
        <dbReference type="ARBA" id="ARBA00022801"/>
    </source>
</evidence>
<sequence length="416" mass="46213">MKKKIIFNPDKIYVPEPIDSVRNGNQEDVTILQDSSIIINGKSIDSIVSTASISGRYEVDEIVDATGMIITPGFIDSHTHLAYCGERSEEFVLRARGAKYIDFLKSGNGILKTVRDTRACSTDQIVSQSARRLLNHIRNGVTTVEVKTGYGLDLKNEEKLLDVMDIMKSHLPVNIVKTLLPLHAMPPGKTKEEYVKESTEVILPELYKRADFVDSFCDEGAFTKEETFNFFKKASELGMALRIHADEIKDVGALELADKFLLKSVDHLLHTSTENMERIKGKDIVATILPGTAFSLGEKYVDSREWINRHIPVAVASDISPLNPVTDIKFHGNLAIRNCSMSPEALLNGLTTIPAHSLGLDGVKGNLNHGADADLLIISAGEMRDMFYDWTNTQVTVIQEGKVLDMKKIMRKSIKP</sequence>
<dbReference type="Gene3D" id="2.30.40.10">
    <property type="entry name" value="Urease, subunit C, domain 1"/>
    <property type="match status" value="1"/>
</dbReference>
<gene>
    <name evidence="10" type="ORF">CSP5_1900</name>
</gene>
<evidence type="ECO:0000256" key="8">
    <source>
        <dbReference type="NCBIfam" id="TIGR01224"/>
    </source>
</evidence>
<dbReference type="EMBL" id="LT671858">
    <property type="protein sequence ID" value="SIM86387.1"/>
    <property type="molecule type" value="Genomic_DNA"/>
</dbReference>
<evidence type="ECO:0000256" key="2">
    <source>
        <dbReference type="ARBA" id="ARBA00012864"/>
    </source>
</evidence>
<evidence type="ECO:0000256" key="3">
    <source>
        <dbReference type="ARBA" id="ARBA00022723"/>
    </source>
</evidence>
<keyword evidence="5" id="KW-0369">Histidine metabolism</keyword>
<reference evidence="10 11" key="1">
    <citation type="submission" date="2016-04" db="EMBL/GenBank/DDBJ databases">
        <authorList>
            <person name="Evans L.H."/>
            <person name="Alamgir A."/>
            <person name="Owens N."/>
            <person name="Weber N.D."/>
            <person name="Virtaneva K."/>
            <person name="Barbian K."/>
            <person name="Babar A."/>
            <person name="Rosenke K."/>
        </authorList>
    </citation>
    <scope>NUCLEOTIDE SEQUENCE [LARGE SCALE GENOMIC DNA]</scope>
    <source>
        <strain evidence="11">S5(T) (JCM 30642 \VKM B-2941)</strain>
    </source>
</reference>
<comment type="pathway">
    <text evidence="1">Amino-acid degradation.</text>
</comment>
<evidence type="ECO:0000256" key="6">
    <source>
        <dbReference type="ARBA" id="ARBA00022833"/>
    </source>
</evidence>
<evidence type="ECO:0000256" key="5">
    <source>
        <dbReference type="ARBA" id="ARBA00022808"/>
    </source>
</evidence>
<dbReference type="GO" id="GO:0005737">
    <property type="term" value="C:cytoplasm"/>
    <property type="evidence" value="ECO:0007669"/>
    <property type="project" value="UniProtKB-UniRule"/>
</dbReference>
<keyword evidence="4" id="KW-0378">Hydrolase</keyword>
<evidence type="ECO:0000259" key="9">
    <source>
        <dbReference type="Pfam" id="PF01979"/>
    </source>
</evidence>
<dbReference type="RefSeq" id="WP_148690205.1">
    <property type="nucleotide sequence ID" value="NZ_LT671858.1"/>
</dbReference>
<dbReference type="NCBIfam" id="TIGR01224">
    <property type="entry name" value="hutI"/>
    <property type="match status" value="1"/>
</dbReference>
<keyword evidence="3" id="KW-0479">Metal-binding</keyword>
<proteinExistence type="predicted"/>
<dbReference type="InterPro" id="IPR006680">
    <property type="entry name" value="Amidohydro-rel"/>
</dbReference>
<dbReference type="GO" id="GO:0046872">
    <property type="term" value="F:metal ion binding"/>
    <property type="evidence" value="ECO:0007669"/>
    <property type="project" value="UniProtKB-KW"/>
</dbReference>
<evidence type="ECO:0000256" key="7">
    <source>
        <dbReference type="ARBA" id="ARBA00023004"/>
    </source>
</evidence>
<name>A0A1N5WPL1_9ARCH</name>
<evidence type="ECO:0000256" key="1">
    <source>
        <dbReference type="ARBA" id="ARBA00005023"/>
    </source>
</evidence>
<evidence type="ECO:0000313" key="11">
    <source>
        <dbReference type="Proteomes" id="UP000195607"/>
    </source>
</evidence>
<protein>
    <recommendedName>
        <fullName evidence="2 8">Imidazolonepropionase</fullName>
        <ecNumber evidence="2 8">3.5.2.7</ecNumber>
    </recommendedName>
</protein>
<dbReference type="InterPro" id="IPR032466">
    <property type="entry name" value="Metal_Hydrolase"/>
</dbReference>